<organism evidence="2 3">
    <name type="scientific">Hucho hucho</name>
    <name type="common">huchen</name>
    <dbReference type="NCBI Taxonomy" id="62062"/>
    <lineage>
        <taxon>Eukaryota</taxon>
        <taxon>Metazoa</taxon>
        <taxon>Chordata</taxon>
        <taxon>Craniata</taxon>
        <taxon>Vertebrata</taxon>
        <taxon>Euteleostomi</taxon>
        <taxon>Actinopterygii</taxon>
        <taxon>Neopterygii</taxon>
        <taxon>Teleostei</taxon>
        <taxon>Protacanthopterygii</taxon>
        <taxon>Salmoniformes</taxon>
        <taxon>Salmonidae</taxon>
        <taxon>Salmoninae</taxon>
        <taxon>Hucho</taxon>
    </lineage>
</organism>
<dbReference type="AlphaFoldDB" id="A0A4W5LUM8"/>
<dbReference type="Proteomes" id="UP000314982">
    <property type="component" value="Unassembled WGS sequence"/>
</dbReference>
<keyword evidence="3" id="KW-1185">Reference proteome</keyword>
<evidence type="ECO:0000313" key="3">
    <source>
        <dbReference type="Proteomes" id="UP000314982"/>
    </source>
</evidence>
<proteinExistence type="predicted"/>
<reference evidence="2" key="3">
    <citation type="submission" date="2025-09" db="UniProtKB">
        <authorList>
            <consortium name="Ensembl"/>
        </authorList>
    </citation>
    <scope>IDENTIFICATION</scope>
</reference>
<protein>
    <submittedName>
        <fullName evidence="2">Uncharacterized protein</fullName>
    </submittedName>
</protein>
<dbReference type="STRING" id="62062.ENSHHUP00000029682"/>
<feature type="region of interest" description="Disordered" evidence="1">
    <location>
        <begin position="90"/>
        <end position="112"/>
    </location>
</feature>
<evidence type="ECO:0000313" key="2">
    <source>
        <dbReference type="Ensembl" id="ENSHHUP00000029682.1"/>
    </source>
</evidence>
<accession>A0A4W5LUM8</accession>
<dbReference type="GeneTree" id="ENSGT00970000197605"/>
<dbReference type="Ensembl" id="ENSHHUT00000030913.1">
    <property type="protein sequence ID" value="ENSHHUP00000029682.1"/>
    <property type="gene ID" value="ENSHHUG00000018915.1"/>
</dbReference>
<reference evidence="3" key="1">
    <citation type="submission" date="2018-06" db="EMBL/GenBank/DDBJ databases">
        <title>Genome assembly of Danube salmon.</title>
        <authorList>
            <person name="Macqueen D.J."/>
            <person name="Gundappa M.K."/>
        </authorList>
    </citation>
    <scope>NUCLEOTIDE SEQUENCE [LARGE SCALE GENOMIC DNA]</scope>
</reference>
<name>A0A4W5LUM8_9TELE</name>
<reference evidence="2" key="2">
    <citation type="submission" date="2025-08" db="UniProtKB">
        <authorList>
            <consortium name="Ensembl"/>
        </authorList>
    </citation>
    <scope>IDENTIFICATION</scope>
</reference>
<evidence type="ECO:0000256" key="1">
    <source>
        <dbReference type="SAM" id="MobiDB-lite"/>
    </source>
</evidence>
<sequence>MSSLLPQVFHCLNEILELCHNFCSLVSQNVAPLDERGTAQLDILVKYIICNFRASVVSPSCSSRSCQASGTTRSTLTWLSCCSGWTTTNTTPSQEAPWAGRDLTLHPGQVGT</sequence>